<feature type="chain" id="PRO_5012082630" evidence="6">
    <location>
        <begin position="32"/>
        <end position="906"/>
    </location>
</feature>
<comment type="subcellular location">
    <subcellularLocation>
        <location evidence="1">Membrane</location>
        <topology evidence="1">Multi-pass membrane protein</topology>
    </subcellularLocation>
</comment>
<dbReference type="RefSeq" id="WP_089407329.1">
    <property type="nucleotide sequence ID" value="NZ_FZOU01000001.1"/>
</dbReference>
<evidence type="ECO:0000256" key="1">
    <source>
        <dbReference type="ARBA" id="ARBA00004141"/>
    </source>
</evidence>
<dbReference type="CDD" id="cd00146">
    <property type="entry name" value="PKD"/>
    <property type="match status" value="3"/>
</dbReference>
<evidence type="ECO:0000256" key="3">
    <source>
        <dbReference type="ARBA" id="ARBA00022737"/>
    </source>
</evidence>
<reference evidence="8 9" key="1">
    <citation type="submission" date="2017-06" db="EMBL/GenBank/DDBJ databases">
        <authorList>
            <person name="Kim H.J."/>
            <person name="Triplett B.A."/>
        </authorList>
    </citation>
    <scope>NUCLEOTIDE SEQUENCE [LARGE SCALE GENOMIC DNA]</scope>
    <source>
        <strain evidence="8 9">DSM 18704</strain>
    </source>
</reference>
<keyword evidence="3" id="KW-0677">Repeat</keyword>
<protein>
    <submittedName>
        <fullName evidence="8">PKD repeat-containing protein</fullName>
    </submittedName>
</protein>
<feature type="domain" description="PKD" evidence="7">
    <location>
        <begin position="122"/>
        <end position="210"/>
    </location>
</feature>
<gene>
    <name evidence="8" type="ORF">SAMN05421770_1011097</name>
</gene>
<evidence type="ECO:0000256" key="5">
    <source>
        <dbReference type="ARBA" id="ARBA00023136"/>
    </source>
</evidence>
<dbReference type="Pfam" id="PF18911">
    <property type="entry name" value="PKD_4"/>
    <property type="match status" value="3"/>
</dbReference>
<evidence type="ECO:0000256" key="2">
    <source>
        <dbReference type="ARBA" id="ARBA00022692"/>
    </source>
</evidence>
<feature type="signal peptide" evidence="6">
    <location>
        <begin position="1"/>
        <end position="31"/>
    </location>
</feature>
<dbReference type="InterPro" id="IPR035986">
    <property type="entry name" value="PKD_dom_sf"/>
</dbReference>
<keyword evidence="6" id="KW-0732">Signal</keyword>
<dbReference type="SUPFAM" id="SSF63829">
    <property type="entry name" value="Calcium-dependent phosphotriesterase"/>
    <property type="match status" value="2"/>
</dbReference>
<dbReference type="SUPFAM" id="SSF49299">
    <property type="entry name" value="PKD domain"/>
    <property type="match status" value="3"/>
</dbReference>
<dbReference type="Gene3D" id="2.120.10.30">
    <property type="entry name" value="TolB, C-terminal domain"/>
    <property type="match status" value="2"/>
</dbReference>
<dbReference type="AlphaFoldDB" id="A0A239EQJ7"/>
<dbReference type="InterPro" id="IPR022409">
    <property type="entry name" value="PKD/Chitinase_dom"/>
</dbReference>
<dbReference type="SMART" id="SM00089">
    <property type="entry name" value="PKD"/>
    <property type="match status" value="3"/>
</dbReference>
<dbReference type="InterPro" id="IPR000601">
    <property type="entry name" value="PKD_dom"/>
</dbReference>
<sequence>MYARYRTAASFLFATLLILLAGCSTSTPSNGAGAPKAAIIADNYLTYPGYPILFSGLGSSDPQNETLSYAWNFGDGSTGTGAQVLKGYAQAGSYTVSLKVTNTSGQSNSTSITIKIVLPGTVPTANAGGPYSGAIGAPITFNGSGSSDPQGQALTYAWTFGDGGSATGVSPTHTYTQPGGYSVTLVVTNASGIPASATSTASIAYPSPTVTINGPYSGKPTLAIAFTSTVSEPYDASFTYQWNFGDGSYASVANPTHTYAAAGTYVVTLTVTGQYRETATVTSSATITAQASTGSFSGTVQSGATPISGAHVHLFAANTTGYGQASVSLLSNTGLTDSAGSYVLSSATGAFTIPSGLTCGTHQQLYLYATGGTAGAYTNITTGLLAALGACGGITNTTLVTIDEATTIAAAYALSGYATAPASVSSPSTTAAQTGIANAFLNAANLASLASGQAVANTTNGVAPQTTVNTLANILNACVSSATGSSACTGLFAATQATDTASAALAIAHAQGANVAALYALQSAASAPFTPHLTAAPNDLTLGVNFNGLLGYGTSGLAIDGNGNVWVLQYPQNYKSVPYLTQFSSNGVLQQGFDTTCNALNVATPNAIAIDPSNNVFLLTTSGGTYYDVNDNEQSYSTAQYCTLNPSGVMISPPGGYNLGGSESQSLSLYNLAIGGDGTAYIPSTTLLGRTLNGGATNGQGYIAGNAPYIFSDAIDGSGDHWVTSPATNGIVKLSSTGTLLSPPNGFIGGGLSVPASLAIDHTGNVWAINSEANYPNAGTSLSKLSPTGAPFSGSGITSGPPVPYSIAIDGASNVWAATGYNISGAPLSVYELSPAGATMLAISHANQSREYLNDPQSIAVDSTGSVWVSNGLQYTVTQFIGAATPVVTPLAANLQAPYNNPASKP</sequence>
<keyword evidence="5" id="KW-0472">Membrane</keyword>
<dbReference type="PANTHER" id="PTHR46730:SF4">
    <property type="entry name" value="POLYCYSTIC KIDNEY DISEASE PROTEIN 1-LIKE 1"/>
    <property type="match status" value="1"/>
</dbReference>
<dbReference type="GO" id="GO:0006816">
    <property type="term" value="P:calcium ion transport"/>
    <property type="evidence" value="ECO:0007669"/>
    <property type="project" value="TreeGrafter"/>
</dbReference>
<dbReference type="InterPro" id="IPR011042">
    <property type="entry name" value="6-blade_b-propeller_TolB-like"/>
</dbReference>
<evidence type="ECO:0000256" key="6">
    <source>
        <dbReference type="SAM" id="SignalP"/>
    </source>
</evidence>
<dbReference type="EMBL" id="FZOU01000001">
    <property type="protein sequence ID" value="SNS46681.1"/>
    <property type="molecule type" value="Genomic_DNA"/>
</dbReference>
<dbReference type="GO" id="GO:0005886">
    <property type="term" value="C:plasma membrane"/>
    <property type="evidence" value="ECO:0007669"/>
    <property type="project" value="TreeGrafter"/>
</dbReference>
<evidence type="ECO:0000259" key="7">
    <source>
        <dbReference type="PROSITE" id="PS50093"/>
    </source>
</evidence>
<dbReference type="Proteomes" id="UP000198356">
    <property type="component" value="Unassembled WGS sequence"/>
</dbReference>
<evidence type="ECO:0000256" key="4">
    <source>
        <dbReference type="ARBA" id="ARBA00022989"/>
    </source>
</evidence>
<evidence type="ECO:0000313" key="9">
    <source>
        <dbReference type="Proteomes" id="UP000198356"/>
    </source>
</evidence>
<keyword evidence="9" id="KW-1185">Reference proteome</keyword>
<evidence type="ECO:0000313" key="8">
    <source>
        <dbReference type="EMBL" id="SNS46681.1"/>
    </source>
</evidence>
<dbReference type="Gene3D" id="2.60.40.10">
    <property type="entry name" value="Immunoglobulins"/>
    <property type="match status" value="3"/>
</dbReference>
<dbReference type="PANTHER" id="PTHR46730">
    <property type="entry name" value="POLYCYSTIN-1"/>
    <property type="match status" value="1"/>
</dbReference>
<feature type="domain" description="PKD" evidence="7">
    <location>
        <begin position="207"/>
        <end position="294"/>
    </location>
</feature>
<feature type="domain" description="PKD" evidence="7">
    <location>
        <begin position="35"/>
        <end position="121"/>
    </location>
</feature>
<dbReference type="PROSITE" id="PS50093">
    <property type="entry name" value="PKD"/>
    <property type="match status" value="3"/>
</dbReference>
<dbReference type="OrthoDB" id="111726at2"/>
<accession>A0A239EQJ7</accession>
<keyword evidence="2" id="KW-0812">Transmembrane</keyword>
<organism evidence="8 9">
    <name type="scientific">Granulicella rosea</name>
    <dbReference type="NCBI Taxonomy" id="474952"/>
    <lineage>
        <taxon>Bacteria</taxon>
        <taxon>Pseudomonadati</taxon>
        <taxon>Acidobacteriota</taxon>
        <taxon>Terriglobia</taxon>
        <taxon>Terriglobales</taxon>
        <taxon>Acidobacteriaceae</taxon>
        <taxon>Granulicella</taxon>
    </lineage>
</organism>
<name>A0A239EQJ7_9BACT</name>
<keyword evidence="4" id="KW-1133">Transmembrane helix</keyword>
<dbReference type="PROSITE" id="PS51257">
    <property type="entry name" value="PROKAR_LIPOPROTEIN"/>
    <property type="match status" value="1"/>
</dbReference>
<dbReference type="InterPro" id="IPR013783">
    <property type="entry name" value="Ig-like_fold"/>
</dbReference>
<proteinExistence type="predicted"/>
<dbReference type="GO" id="GO:0005261">
    <property type="term" value="F:monoatomic cation channel activity"/>
    <property type="evidence" value="ECO:0007669"/>
    <property type="project" value="TreeGrafter"/>
</dbReference>